<feature type="transmembrane region" description="Helical" evidence="1">
    <location>
        <begin position="50"/>
        <end position="72"/>
    </location>
</feature>
<accession>A0AAV4R0E7</accession>
<name>A0AAV4R0E7_CAEEX</name>
<gene>
    <name evidence="2" type="ORF">CEXT_117691</name>
</gene>
<keyword evidence="1" id="KW-1133">Transmembrane helix</keyword>
<dbReference type="AlphaFoldDB" id="A0AAV4R0E7"/>
<proteinExistence type="predicted"/>
<protein>
    <submittedName>
        <fullName evidence="2">Uncharacterized protein</fullName>
    </submittedName>
</protein>
<reference evidence="2 3" key="1">
    <citation type="submission" date="2021-06" db="EMBL/GenBank/DDBJ databases">
        <title>Caerostris extrusa draft genome.</title>
        <authorList>
            <person name="Kono N."/>
            <person name="Arakawa K."/>
        </authorList>
    </citation>
    <scope>NUCLEOTIDE SEQUENCE [LARGE SCALE GENOMIC DNA]</scope>
</reference>
<evidence type="ECO:0000313" key="2">
    <source>
        <dbReference type="EMBL" id="GIY13820.1"/>
    </source>
</evidence>
<evidence type="ECO:0000313" key="3">
    <source>
        <dbReference type="Proteomes" id="UP001054945"/>
    </source>
</evidence>
<keyword evidence="1" id="KW-0472">Membrane</keyword>
<dbReference type="Proteomes" id="UP001054945">
    <property type="component" value="Unassembled WGS sequence"/>
</dbReference>
<dbReference type="EMBL" id="BPLR01007003">
    <property type="protein sequence ID" value="GIY13820.1"/>
    <property type="molecule type" value="Genomic_DNA"/>
</dbReference>
<comment type="caution">
    <text evidence="2">The sequence shown here is derived from an EMBL/GenBank/DDBJ whole genome shotgun (WGS) entry which is preliminary data.</text>
</comment>
<organism evidence="2 3">
    <name type="scientific">Caerostris extrusa</name>
    <name type="common">Bark spider</name>
    <name type="synonym">Caerostris bankana</name>
    <dbReference type="NCBI Taxonomy" id="172846"/>
    <lineage>
        <taxon>Eukaryota</taxon>
        <taxon>Metazoa</taxon>
        <taxon>Ecdysozoa</taxon>
        <taxon>Arthropoda</taxon>
        <taxon>Chelicerata</taxon>
        <taxon>Arachnida</taxon>
        <taxon>Araneae</taxon>
        <taxon>Araneomorphae</taxon>
        <taxon>Entelegynae</taxon>
        <taxon>Araneoidea</taxon>
        <taxon>Araneidae</taxon>
        <taxon>Caerostris</taxon>
    </lineage>
</organism>
<sequence length="86" mass="9742">MANAPTDAGENAIYRRNSSMLPATWCSTFRVKLAVGYDVRFSKVCDLKNLIRSLGCPLLLLVVYLCFVWFGLVNNGKRRQRVEEDA</sequence>
<keyword evidence="1" id="KW-0812">Transmembrane</keyword>
<evidence type="ECO:0000256" key="1">
    <source>
        <dbReference type="SAM" id="Phobius"/>
    </source>
</evidence>
<keyword evidence="3" id="KW-1185">Reference proteome</keyword>